<dbReference type="InterPro" id="IPR002364">
    <property type="entry name" value="Quin_OxRdtase/zeta-crystal_CS"/>
</dbReference>
<proteinExistence type="predicted"/>
<dbReference type="Gene3D" id="3.90.180.10">
    <property type="entry name" value="Medium-chain alcohol dehydrogenases, catalytic domain"/>
    <property type="match status" value="1"/>
</dbReference>
<dbReference type="InterPro" id="IPR013154">
    <property type="entry name" value="ADH-like_N"/>
</dbReference>
<name>A0A1I4MYH8_9FIRM</name>
<gene>
    <name evidence="3" type="ORF">SAMN02983006_02750</name>
</gene>
<evidence type="ECO:0000313" key="4">
    <source>
        <dbReference type="Proteomes" id="UP000199006"/>
    </source>
</evidence>
<dbReference type="GO" id="GO:0016491">
    <property type="term" value="F:oxidoreductase activity"/>
    <property type="evidence" value="ECO:0007669"/>
    <property type="project" value="UniProtKB-KW"/>
</dbReference>
<dbReference type="InterPro" id="IPR011032">
    <property type="entry name" value="GroES-like_sf"/>
</dbReference>
<reference evidence="3 4" key="1">
    <citation type="submission" date="2016-10" db="EMBL/GenBank/DDBJ databases">
        <authorList>
            <person name="de Groot N.N."/>
        </authorList>
    </citation>
    <scope>NUCLEOTIDE SEQUENCE [LARGE SCALE GENOMIC DNA]</scope>
    <source>
        <strain evidence="3 4">ATCC 51327</strain>
    </source>
</reference>
<keyword evidence="4" id="KW-1185">Reference proteome</keyword>
<dbReference type="PROSITE" id="PS01162">
    <property type="entry name" value="QOR_ZETA_CRYSTAL"/>
    <property type="match status" value="1"/>
</dbReference>
<accession>A0A1I4MYH8</accession>
<dbReference type="GO" id="GO:0008270">
    <property type="term" value="F:zinc ion binding"/>
    <property type="evidence" value="ECO:0007669"/>
    <property type="project" value="InterPro"/>
</dbReference>
<dbReference type="AlphaFoldDB" id="A0A1I4MYH8"/>
<dbReference type="OrthoDB" id="9792162at2"/>
<dbReference type="STRING" id="29563.SAMN02983006_02750"/>
<dbReference type="Proteomes" id="UP000199006">
    <property type="component" value="Unassembled WGS sequence"/>
</dbReference>
<dbReference type="InterPro" id="IPR020843">
    <property type="entry name" value="ER"/>
</dbReference>
<dbReference type="PANTHER" id="PTHR11695:SF294">
    <property type="entry name" value="RETICULON-4-INTERACTING PROTEIN 1, MITOCHONDRIAL"/>
    <property type="match status" value="1"/>
</dbReference>
<protein>
    <submittedName>
        <fullName evidence="3">NADPH:quinone reductase</fullName>
    </submittedName>
</protein>
<dbReference type="SMART" id="SM00829">
    <property type="entry name" value="PKS_ER"/>
    <property type="match status" value="1"/>
</dbReference>
<dbReference type="InterPro" id="IPR050700">
    <property type="entry name" value="YIM1/Zinc_Alcohol_DH_Fams"/>
</dbReference>
<dbReference type="Gene3D" id="3.40.50.720">
    <property type="entry name" value="NAD(P)-binding Rossmann-like Domain"/>
    <property type="match status" value="1"/>
</dbReference>
<dbReference type="SUPFAM" id="SSF50129">
    <property type="entry name" value="GroES-like"/>
    <property type="match status" value="1"/>
</dbReference>
<dbReference type="EMBL" id="FOTI01000062">
    <property type="protein sequence ID" value="SFM08030.1"/>
    <property type="molecule type" value="Genomic_DNA"/>
</dbReference>
<keyword evidence="1" id="KW-0560">Oxidoreductase</keyword>
<dbReference type="SUPFAM" id="SSF51735">
    <property type="entry name" value="NAD(P)-binding Rossmann-fold domains"/>
    <property type="match status" value="1"/>
</dbReference>
<sequence>MKTIAIDNYGNREELVAKELARPEPAADEILIEIKAAAVNPIDWKLREGYLTEKIKLEFPIVLGWDAAGIVSKTGHQVEKFQVGDRVFVRPELTNRGTYAEYTTAKADLAALIPDNIDFQTAAAVPLAGLTAYQALLDVGQLKASEKVLIHAGAGGVGSFAIQIAKNLGAKVATTASSRNIDFLKELGADKVINYQTTDFSKELDDYDLVIDTMGGKIQENSFSVLKRGGRLVSIVQKPDDKKAKSLGIKADLHWLIPDGNELSILAEMMQKKSLKPIVGKTFPFSESGLKSAHQLSESHHAKGKIIINITD</sequence>
<evidence type="ECO:0000313" key="3">
    <source>
        <dbReference type="EMBL" id="SFM08030.1"/>
    </source>
</evidence>
<dbReference type="RefSeq" id="WP_089862736.1">
    <property type="nucleotide sequence ID" value="NZ_FOTI01000062.1"/>
</dbReference>
<dbReference type="PANTHER" id="PTHR11695">
    <property type="entry name" value="ALCOHOL DEHYDROGENASE RELATED"/>
    <property type="match status" value="1"/>
</dbReference>
<evidence type="ECO:0000256" key="1">
    <source>
        <dbReference type="ARBA" id="ARBA00023002"/>
    </source>
</evidence>
<dbReference type="Pfam" id="PF13602">
    <property type="entry name" value="ADH_zinc_N_2"/>
    <property type="match status" value="1"/>
</dbReference>
<dbReference type="Pfam" id="PF08240">
    <property type="entry name" value="ADH_N"/>
    <property type="match status" value="1"/>
</dbReference>
<organism evidence="3 4">
    <name type="scientific">Halanaerobium salsuginis</name>
    <dbReference type="NCBI Taxonomy" id="29563"/>
    <lineage>
        <taxon>Bacteria</taxon>
        <taxon>Bacillati</taxon>
        <taxon>Bacillota</taxon>
        <taxon>Clostridia</taxon>
        <taxon>Halanaerobiales</taxon>
        <taxon>Halanaerobiaceae</taxon>
        <taxon>Halanaerobium</taxon>
    </lineage>
</organism>
<dbReference type="CDD" id="cd05289">
    <property type="entry name" value="MDR_like_2"/>
    <property type="match status" value="1"/>
</dbReference>
<feature type="domain" description="Enoyl reductase (ER)" evidence="2">
    <location>
        <begin position="10"/>
        <end position="308"/>
    </location>
</feature>
<evidence type="ECO:0000259" key="2">
    <source>
        <dbReference type="SMART" id="SM00829"/>
    </source>
</evidence>
<dbReference type="InterPro" id="IPR036291">
    <property type="entry name" value="NAD(P)-bd_dom_sf"/>
</dbReference>